<comment type="caution">
    <text evidence="9">The sequence shown here is derived from an EMBL/GenBank/DDBJ whole genome shotgun (WGS) entry which is preliminary data.</text>
</comment>
<feature type="domain" description="Cadherin" evidence="8">
    <location>
        <begin position="1"/>
        <end position="82"/>
    </location>
</feature>
<evidence type="ECO:0000256" key="3">
    <source>
        <dbReference type="ARBA" id="ARBA00022737"/>
    </source>
</evidence>
<evidence type="ECO:0000259" key="8">
    <source>
        <dbReference type="PROSITE" id="PS50268"/>
    </source>
</evidence>
<evidence type="ECO:0000256" key="4">
    <source>
        <dbReference type="ARBA" id="ARBA00022837"/>
    </source>
</evidence>
<dbReference type="InterPro" id="IPR020894">
    <property type="entry name" value="Cadherin_CS"/>
</dbReference>
<evidence type="ECO:0000256" key="2">
    <source>
        <dbReference type="ARBA" id="ARBA00022692"/>
    </source>
</evidence>
<dbReference type="SMART" id="SM00112">
    <property type="entry name" value="CA"/>
    <property type="match status" value="2"/>
</dbReference>
<accession>A0A8S4RAX3</accession>
<evidence type="ECO:0000256" key="6">
    <source>
        <dbReference type="ARBA" id="ARBA00023136"/>
    </source>
</evidence>
<evidence type="ECO:0000256" key="5">
    <source>
        <dbReference type="ARBA" id="ARBA00022989"/>
    </source>
</evidence>
<keyword evidence="6" id="KW-0472">Membrane</keyword>
<dbReference type="AlphaFoldDB" id="A0A8S4RAX3"/>
<dbReference type="PANTHER" id="PTHR24026:SF126">
    <property type="entry name" value="PROTOCADHERIN FAT 4"/>
    <property type="match status" value="1"/>
</dbReference>
<dbReference type="PROSITE" id="PS50268">
    <property type="entry name" value="CADHERIN_2"/>
    <property type="match status" value="2"/>
</dbReference>
<dbReference type="FunFam" id="2.60.40.60:FF:000106">
    <property type="entry name" value="FAT atypical cadherin 4"/>
    <property type="match status" value="1"/>
</dbReference>
<protein>
    <submittedName>
        <fullName evidence="9">Jg5272 protein</fullName>
    </submittedName>
</protein>
<dbReference type="OrthoDB" id="6252479at2759"/>
<dbReference type="Pfam" id="PF00028">
    <property type="entry name" value="Cadherin"/>
    <property type="match status" value="2"/>
</dbReference>
<name>A0A8S4RAX3_9NEOP</name>
<evidence type="ECO:0000313" key="9">
    <source>
        <dbReference type="EMBL" id="CAH2232639.1"/>
    </source>
</evidence>
<dbReference type="Gene3D" id="2.60.40.60">
    <property type="entry name" value="Cadherins"/>
    <property type="match status" value="2"/>
</dbReference>
<dbReference type="GO" id="GO:0005886">
    <property type="term" value="C:plasma membrane"/>
    <property type="evidence" value="ECO:0007669"/>
    <property type="project" value="UniProtKB-SubCell"/>
</dbReference>
<dbReference type="InterPro" id="IPR002126">
    <property type="entry name" value="Cadherin-like_dom"/>
</dbReference>
<feature type="domain" description="Cadherin" evidence="8">
    <location>
        <begin position="83"/>
        <end position="193"/>
    </location>
</feature>
<dbReference type="GO" id="GO:0005509">
    <property type="term" value="F:calcium ion binding"/>
    <property type="evidence" value="ECO:0007669"/>
    <property type="project" value="UniProtKB-UniRule"/>
</dbReference>
<dbReference type="SUPFAM" id="SSF49313">
    <property type="entry name" value="Cadherin-like"/>
    <property type="match status" value="2"/>
</dbReference>
<keyword evidence="3" id="KW-0677">Repeat</keyword>
<dbReference type="PRINTS" id="PR00205">
    <property type="entry name" value="CADHERIN"/>
</dbReference>
<organism evidence="9 10">
    <name type="scientific">Pararge aegeria aegeria</name>
    <dbReference type="NCBI Taxonomy" id="348720"/>
    <lineage>
        <taxon>Eukaryota</taxon>
        <taxon>Metazoa</taxon>
        <taxon>Ecdysozoa</taxon>
        <taxon>Arthropoda</taxon>
        <taxon>Hexapoda</taxon>
        <taxon>Insecta</taxon>
        <taxon>Pterygota</taxon>
        <taxon>Neoptera</taxon>
        <taxon>Endopterygota</taxon>
        <taxon>Lepidoptera</taxon>
        <taxon>Glossata</taxon>
        <taxon>Ditrysia</taxon>
        <taxon>Papilionoidea</taxon>
        <taxon>Nymphalidae</taxon>
        <taxon>Satyrinae</taxon>
        <taxon>Satyrini</taxon>
        <taxon>Parargina</taxon>
        <taxon>Pararge</taxon>
    </lineage>
</organism>
<sequence length="221" mass="23506">MSAIDPDCGVNAMVNYTLGDGLARPQFSVKPDSGELCVSAPLDHETTSDFEFPVIATDRGGLSTTAMVKIQLLDINDNVPVFTVRDYNVSLKEGRISSNEPIVAVSATDADSGRFGTVTYRIVNGNDNDVFRIDRSTGEIFVTKPSLIQANGRFDLEVSATDGGGLAAPQGAMVHVNVIPAGVGSALFDKPRYNFRVREDVRSGTIVGSLKATAGGEFLFI</sequence>
<dbReference type="InterPro" id="IPR015919">
    <property type="entry name" value="Cadherin-like_sf"/>
</dbReference>
<keyword evidence="2" id="KW-0812">Transmembrane</keyword>
<dbReference type="PROSITE" id="PS00232">
    <property type="entry name" value="CADHERIN_1"/>
    <property type="match status" value="1"/>
</dbReference>
<keyword evidence="4 7" id="KW-0106">Calcium</keyword>
<evidence type="ECO:0000256" key="1">
    <source>
        <dbReference type="ARBA" id="ARBA00004370"/>
    </source>
</evidence>
<dbReference type="Proteomes" id="UP000838756">
    <property type="component" value="Unassembled WGS sequence"/>
</dbReference>
<proteinExistence type="predicted"/>
<comment type="subcellular location">
    <subcellularLocation>
        <location evidence="1">Membrane</location>
    </subcellularLocation>
</comment>
<gene>
    <name evidence="9" type="primary">jg5272</name>
    <name evidence="9" type="ORF">PAEG_LOCUS10867</name>
</gene>
<keyword evidence="5" id="KW-1133">Transmembrane helix</keyword>
<dbReference type="EMBL" id="CAKXAJ010024914">
    <property type="protein sequence ID" value="CAH2232639.1"/>
    <property type="molecule type" value="Genomic_DNA"/>
</dbReference>
<evidence type="ECO:0000313" key="10">
    <source>
        <dbReference type="Proteomes" id="UP000838756"/>
    </source>
</evidence>
<keyword evidence="10" id="KW-1185">Reference proteome</keyword>
<dbReference type="CDD" id="cd11304">
    <property type="entry name" value="Cadherin_repeat"/>
    <property type="match status" value="2"/>
</dbReference>
<evidence type="ECO:0000256" key="7">
    <source>
        <dbReference type="PROSITE-ProRule" id="PRU00043"/>
    </source>
</evidence>
<dbReference type="GO" id="GO:0007156">
    <property type="term" value="P:homophilic cell adhesion via plasma membrane adhesion molecules"/>
    <property type="evidence" value="ECO:0007669"/>
    <property type="project" value="InterPro"/>
</dbReference>
<dbReference type="PANTHER" id="PTHR24026">
    <property type="entry name" value="FAT ATYPICAL CADHERIN-RELATED"/>
    <property type="match status" value="1"/>
</dbReference>
<reference evidence="9" key="1">
    <citation type="submission" date="2022-03" db="EMBL/GenBank/DDBJ databases">
        <authorList>
            <person name="Lindestad O."/>
        </authorList>
    </citation>
    <scope>NUCLEOTIDE SEQUENCE</scope>
</reference>